<gene>
    <name evidence="3" type="ORF">BD289DRAFT_277005</name>
</gene>
<reference evidence="3 4" key="1">
    <citation type="journal article" date="2018" name="Mycol. Prog.">
        <title>Coniella lustricola, a new species from submerged detritus.</title>
        <authorList>
            <person name="Raudabaugh D.B."/>
            <person name="Iturriaga T."/>
            <person name="Carver A."/>
            <person name="Mondo S."/>
            <person name="Pangilinan J."/>
            <person name="Lipzen A."/>
            <person name="He G."/>
            <person name="Amirebrahimi M."/>
            <person name="Grigoriev I.V."/>
            <person name="Miller A.N."/>
        </authorList>
    </citation>
    <scope>NUCLEOTIDE SEQUENCE [LARGE SCALE GENOMIC DNA]</scope>
    <source>
        <strain evidence="3 4">B22-T-1</strain>
    </source>
</reference>
<protein>
    <recommendedName>
        <fullName evidence="5">Anp1-domain-containing protein</fullName>
    </recommendedName>
</protein>
<dbReference type="PANTHER" id="PTHR43083:SF6">
    <property type="entry name" value="MANNAN POLYMERASE COMPLEXES SUBUNIT MNN9"/>
    <property type="match status" value="1"/>
</dbReference>
<dbReference type="PANTHER" id="PTHR43083">
    <property type="entry name" value="MANNAN POLYMERASE II"/>
    <property type="match status" value="1"/>
</dbReference>
<evidence type="ECO:0000313" key="4">
    <source>
        <dbReference type="Proteomes" id="UP000241462"/>
    </source>
</evidence>
<dbReference type="Proteomes" id="UP000241462">
    <property type="component" value="Unassembled WGS sequence"/>
</dbReference>
<feature type="transmembrane region" description="Helical" evidence="2">
    <location>
        <begin position="21"/>
        <end position="41"/>
    </location>
</feature>
<dbReference type="Gene3D" id="3.90.550.10">
    <property type="entry name" value="Spore Coat Polysaccharide Biosynthesis Protein SpsA, Chain A"/>
    <property type="match status" value="1"/>
</dbReference>
<sequence>MGVLSVERGQDRWIHARSRPRAVRTIFLGLLLVFGLHMILWRQHNHSIHQRRIPISQDREWCRLEHNASSHEPALPVRAAEPKAYSTDFWSTSDGRIQHYTLVRPTTVPPPEQAVLILSVTRDEESFGRNPTEAPRTFRNYLDFITTSTPPETQISLAVLTSSATEFAKYVHILTPPNDESSQESELRSAHTIRRNRTADYFDFDFHRVTLILHTVDTRPDDKSQYDSVRALRHGMPQHDRRAHIAKLRNYLQTTALHQETHLLWLDADVYKFSSPTMVETMMKRTTTSPTRDVGILTARCAIGEHDLAEAWLSEHPDFILPAAPQPGDDEESVKTKLEMRGAPGGRYEILAHKTNAQESYDLNAWIGRRYTPNNIEQEMLWEDKASWEPSHALGRTLMVHDAIRGTADDDLVRLDAVGGTLLMIRADLVRMGLIFTPGYFVGMTWEHGEGYDGIETEGICVMSRSFSRDGKSSCYAMGGDWAVYHTIW</sequence>
<name>A0A2T3A6D2_9PEZI</name>
<keyword evidence="2" id="KW-0812">Transmembrane</keyword>
<comment type="similarity">
    <text evidence="1">Belongs to the ANP1/MMN9/VAN1 family.</text>
</comment>
<organism evidence="3 4">
    <name type="scientific">Coniella lustricola</name>
    <dbReference type="NCBI Taxonomy" id="2025994"/>
    <lineage>
        <taxon>Eukaryota</taxon>
        <taxon>Fungi</taxon>
        <taxon>Dikarya</taxon>
        <taxon>Ascomycota</taxon>
        <taxon>Pezizomycotina</taxon>
        <taxon>Sordariomycetes</taxon>
        <taxon>Sordariomycetidae</taxon>
        <taxon>Diaporthales</taxon>
        <taxon>Schizoparmaceae</taxon>
        <taxon>Coniella</taxon>
    </lineage>
</organism>
<evidence type="ECO:0008006" key="5">
    <source>
        <dbReference type="Google" id="ProtNLM"/>
    </source>
</evidence>
<dbReference type="InterPro" id="IPR052086">
    <property type="entry name" value="Mannan_Polymerase_Subunit"/>
</dbReference>
<keyword evidence="2" id="KW-0472">Membrane</keyword>
<dbReference type="InParanoid" id="A0A2T3A6D2"/>
<accession>A0A2T3A6D2</accession>
<evidence type="ECO:0000256" key="2">
    <source>
        <dbReference type="SAM" id="Phobius"/>
    </source>
</evidence>
<keyword evidence="4" id="KW-1185">Reference proteome</keyword>
<keyword evidence="2" id="KW-1133">Transmembrane helix</keyword>
<dbReference type="AlphaFoldDB" id="A0A2T3A6D2"/>
<evidence type="ECO:0000313" key="3">
    <source>
        <dbReference type="EMBL" id="PSR83750.1"/>
    </source>
</evidence>
<proteinExistence type="inferred from homology"/>
<dbReference type="OrthoDB" id="204164at2759"/>
<evidence type="ECO:0000256" key="1">
    <source>
        <dbReference type="ARBA" id="ARBA00037964"/>
    </source>
</evidence>
<dbReference type="Pfam" id="PF03452">
    <property type="entry name" value="Anp1"/>
    <property type="match status" value="2"/>
</dbReference>
<dbReference type="InterPro" id="IPR029044">
    <property type="entry name" value="Nucleotide-diphossugar_trans"/>
</dbReference>
<dbReference type="STRING" id="2025994.A0A2T3A6D2"/>
<dbReference type="EMBL" id="KZ678454">
    <property type="protein sequence ID" value="PSR83750.1"/>
    <property type="molecule type" value="Genomic_DNA"/>
</dbReference>